<organism evidence="2">
    <name type="scientific">Zea mays</name>
    <name type="common">Maize</name>
    <dbReference type="NCBI Taxonomy" id="4577"/>
    <lineage>
        <taxon>Eukaryota</taxon>
        <taxon>Viridiplantae</taxon>
        <taxon>Streptophyta</taxon>
        <taxon>Embryophyta</taxon>
        <taxon>Tracheophyta</taxon>
        <taxon>Spermatophyta</taxon>
        <taxon>Magnoliopsida</taxon>
        <taxon>Liliopsida</taxon>
        <taxon>Poales</taxon>
        <taxon>Poaceae</taxon>
        <taxon>PACMAD clade</taxon>
        <taxon>Panicoideae</taxon>
        <taxon>Andropogonodae</taxon>
        <taxon>Andropogoneae</taxon>
        <taxon>Tripsacinae</taxon>
        <taxon>Zea</taxon>
    </lineage>
</organism>
<accession>B6U995</accession>
<name>B6U995_MAIZE</name>
<reference evidence="2" key="1">
    <citation type="journal article" date="2009" name="Plant Mol. Biol.">
        <title>Insights into corn genes derived from large-scale cDNA sequencing.</title>
        <authorList>
            <person name="Alexandrov N.N."/>
            <person name="Brover V.V."/>
            <person name="Freidin S."/>
            <person name="Troukhan M.E."/>
            <person name="Tatarinova T.V."/>
            <person name="Zhang H."/>
            <person name="Swaller T.J."/>
            <person name="Lu Y.P."/>
            <person name="Bouck J."/>
            <person name="Flavell R.B."/>
            <person name="Feldmann K.A."/>
        </authorList>
    </citation>
    <scope>NUCLEOTIDE SEQUENCE</scope>
</reference>
<evidence type="ECO:0000313" key="2">
    <source>
        <dbReference type="EMBL" id="ACG45928.1"/>
    </source>
</evidence>
<proteinExistence type="evidence at transcript level"/>
<feature type="compositionally biased region" description="Basic residues" evidence="1">
    <location>
        <begin position="18"/>
        <end position="40"/>
    </location>
</feature>
<sequence>MANARSGVAVNDECMLRSPRRLSRPLRSPRRPSRPLRWPRRPASEAVRRTRTAAADSGSGDRCLSVRAWRASRVARAGAYCSVQRERDGFSPSLRV</sequence>
<feature type="region of interest" description="Disordered" evidence="1">
    <location>
        <begin position="1"/>
        <end position="60"/>
    </location>
</feature>
<dbReference type="EMBL" id="EU973810">
    <property type="protein sequence ID" value="ACG45928.1"/>
    <property type="molecule type" value="mRNA"/>
</dbReference>
<evidence type="ECO:0000256" key="1">
    <source>
        <dbReference type="SAM" id="MobiDB-lite"/>
    </source>
</evidence>
<protein>
    <submittedName>
        <fullName evidence="2">Uncharacterized protein</fullName>
    </submittedName>
</protein>
<dbReference type="AlphaFoldDB" id="B6U995"/>